<name>A0A5A7PP40_STRAF</name>
<organism evidence="1 2">
    <name type="scientific">Striga asiatica</name>
    <name type="common">Asiatic witchweed</name>
    <name type="synonym">Buchnera asiatica</name>
    <dbReference type="NCBI Taxonomy" id="4170"/>
    <lineage>
        <taxon>Eukaryota</taxon>
        <taxon>Viridiplantae</taxon>
        <taxon>Streptophyta</taxon>
        <taxon>Embryophyta</taxon>
        <taxon>Tracheophyta</taxon>
        <taxon>Spermatophyta</taxon>
        <taxon>Magnoliopsida</taxon>
        <taxon>eudicotyledons</taxon>
        <taxon>Gunneridae</taxon>
        <taxon>Pentapetalae</taxon>
        <taxon>asterids</taxon>
        <taxon>lamiids</taxon>
        <taxon>Lamiales</taxon>
        <taxon>Orobanchaceae</taxon>
        <taxon>Buchnereae</taxon>
        <taxon>Striga</taxon>
    </lineage>
</organism>
<gene>
    <name evidence="1" type="ORF">STAS_10741</name>
</gene>
<dbReference type="AlphaFoldDB" id="A0A5A7PP40"/>
<keyword evidence="2" id="KW-1185">Reference proteome</keyword>
<proteinExistence type="predicted"/>
<protein>
    <submittedName>
        <fullName evidence="1">Glycine cleavage system transcriptionalactivator</fullName>
    </submittedName>
</protein>
<evidence type="ECO:0000313" key="1">
    <source>
        <dbReference type="EMBL" id="GER34519.1"/>
    </source>
</evidence>
<sequence>MRVWRPAALREASTRLMAGTTTEEMLPGDSVASARPWVMQNGVFEPGVDVRLELGENKEVGVGDDDGELDACVGKGLEDLDVGVVYSYAKKNVLGEIRWSSLLEEIGFAFQH</sequence>
<reference evidence="2" key="1">
    <citation type="journal article" date="2019" name="Curr. Biol.">
        <title>Genome Sequence of Striga asiatica Provides Insight into the Evolution of Plant Parasitism.</title>
        <authorList>
            <person name="Yoshida S."/>
            <person name="Kim S."/>
            <person name="Wafula E.K."/>
            <person name="Tanskanen J."/>
            <person name="Kim Y.M."/>
            <person name="Honaas L."/>
            <person name="Yang Z."/>
            <person name="Spallek T."/>
            <person name="Conn C.E."/>
            <person name="Ichihashi Y."/>
            <person name="Cheong K."/>
            <person name="Cui S."/>
            <person name="Der J.P."/>
            <person name="Gundlach H."/>
            <person name="Jiao Y."/>
            <person name="Hori C."/>
            <person name="Ishida J.K."/>
            <person name="Kasahara H."/>
            <person name="Kiba T."/>
            <person name="Kim M.S."/>
            <person name="Koo N."/>
            <person name="Laohavisit A."/>
            <person name="Lee Y.H."/>
            <person name="Lumba S."/>
            <person name="McCourt P."/>
            <person name="Mortimer J.C."/>
            <person name="Mutuku J.M."/>
            <person name="Nomura T."/>
            <person name="Sasaki-Sekimoto Y."/>
            <person name="Seto Y."/>
            <person name="Wang Y."/>
            <person name="Wakatake T."/>
            <person name="Sakakibara H."/>
            <person name="Demura T."/>
            <person name="Yamaguchi S."/>
            <person name="Yoneyama K."/>
            <person name="Manabe R.I."/>
            <person name="Nelson D.C."/>
            <person name="Schulman A.H."/>
            <person name="Timko M.P."/>
            <person name="dePamphilis C.W."/>
            <person name="Choi D."/>
            <person name="Shirasu K."/>
        </authorList>
    </citation>
    <scope>NUCLEOTIDE SEQUENCE [LARGE SCALE GENOMIC DNA]</scope>
    <source>
        <strain evidence="2">cv. UVA1</strain>
    </source>
</reference>
<comment type="caution">
    <text evidence="1">The sequence shown here is derived from an EMBL/GenBank/DDBJ whole genome shotgun (WGS) entry which is preliminary data.</text>
</comment>
<dbReference type="Proteomes" id="UP000325081">
    <property type="component" value="Unassembled WGS sequence"/>
</dbReference>
<accession>A0A5A7PP40</accession>
<evidence type="ECO:0000313" key="2">
    <source>
        <dbReference type="Proteomes" id="UP000325081"/>
    </source>
</evidence>
<dbReference type="EMBL" id="BKCP01004905">
    <property type="protein sequence ID" value="GER34519.1"/>
    <property type="molecule type" value="Genomic_DNA"/>
</dbReference>
<feature type="non-terminal residue" evidence="1">
    <location>
        <position position="112"/>
    </location>
</feature>